<evidence type="ECO:0000256" key="1">
    <source>
        <dbReference type="ARBA" id="ARBA00007189"/>
    </source>
</evidence>
<dbReference type="PIRSF" id="PIRSF020408">
    <property type="entry name" value="UCP020408"/>
    <property type="match status" value="1"/>
</dbReference>
<evidence type="ECO:0008006" key="4">
    <source>
        <dbReference type="Google" id="ProtNLM"/>
    </source>
</evidence>
<evidence type="ECO:0000313" key="3">
    <source>
        <dbReference type="Proteomes" id="UP000252669"/>
    </source>
</evidence>
<protein>
    <recommendedName>
        <fullName evidence="4">DUF2325 domain-containing protein</fullName>
    </recommendedName>
</protein>
<keyword evidence="3" id="KW-1185">Reference proteome</keyword>
<gene>
    <name evidence="2" type="ORF">CRU91_10930</name>
</gene>
<name>A0A366MR92_9BACT</name>
<dbReference type="EMBL" id="PDKB01000023">
    <property type="protein sequence ID" value="RBQ28120.1"/>
    <property type="molecule type" value="Genomic_DNA"/>
</dbReference>
<dbReference type="OrthoDB" id="5324142at2"/>
<evidence type="ECO:0000313" key="2">
    <source>
        <dbReference type="EMBL" id="RBQ28120.1"/>
    </source>
</evidence>
<comment type="caution">
    <text evidence="2">The sequence shown here is derived from an EMBL/GenBank/DDBJ whole genome shotgun (WGS) entry which is preliminary data.</text>
</comment>
<dbReference type="Pfam" id="PF10087">
    <property type="entry name" value="DUF2325"/>
    <property type="match status" value="1"/>
</dbReference>
<accession>A0A366MR92</accession>
<organism evidence="2 3">
    <name type="scientific">Aliarcobacter vitoriensis</name>
    <dbReference type="NCBI Taxonomy" id="2011099"/>
    <lineage>
        <taxon>Bacteria</taxon>
        <taxon>Pseudomonadati</taxon>
        <taxon>Campylobacterota</taxon>
        <taxon>Epsilonproteobacteria</taxon>
        <taxon>Campylobacterales</taxon>
        <taxon>Arcobacteraceae</taxon>
        <taxon>Aliarcobacter</taxon>
    </lineage>
</organism>
<dbReference type="AlphaFoldDB" id="A0A366MR92"/>
<sequence length="113" mass="12755">MSVLIIGGDQISQISSMLTNLGAKTINHWDARKKSSAPKKKVPQDTDCIVMLTSFLNHNTMLKYKNEAKKKNIPFICAKRSISCVYDEYVKIMGIKDCSQCYANCTNKELECQ</sequence>
<proteinExistence type="inferred from homology"/>
<reference evidence="2 3" key="1">
    <citation type="submission" date="2017-10" db="EMBL/GenBank/DDBJ databases">
        <title>Genomics of the genus Arcobacter.</title>
        <authorList>
            <person name="Perez-Cataluna A."/>
            <person name="Figueras M.J."/>
        </authorList>
    </citation>
    <scope>NUCLEOTIDE SEQUENCE [LARGE SCALE GENOMIC DNA]</scope>
    <source>
        <strain evidence="2 3">CECT 9230</strain>
    </source>
</reference>
<dbReference type="InterPro" id="IPR016772">
    <property type="entry name" value="UCP020408"/>
</dbReference>
<dbReference type="RefSeq" id="WP_113895258.1">
    <property type="nucleotide sequence ID" value="NZ_CP182882.1"/>
</dbReference>
<dbReference type="Proteomes" id="UP000252669">
    <property type="component" value="Unassembled WGS sequence"/>
</dbReference>
<comment type="similarity">
    <text evidence="1">Belongs to the UPF0751 family.</text>
</comment>